<keyword evidence="9" id="KW-1185">Reference proteome</keyword>
<feature type="transmembrane region" description="Helical" evidence="6">
    <location>
        <begin position="79"/>
        <end position="98"/>
    </location>
</feature>
<keyword evidence="4 6" id="KW-1133">Transmembrane helix</keyword>
<dbReference type="STRING" id="33036.HMPREF3200_01147"/>
<evidence type="ECO:0000256" key="3">
    <source>
        <dbReference type="ARBA" id="ARBA00022692"/>
    </source>
</evidence>
<feature type="transmembrane region" description="Helical" evidence="6">
    <location>
        <begin position="221"/>
        <end position="243"/>
    </location>
</feature>
<dbReference type="EMBL" id="LRPM01000046">
    <property type="protein sequence ID" value="KWZ77676.1"/>
    <property type="molecule type" value="Genomic_DNA"/>
</dbReference>
<evidence type="ECO:0000256" key="2">
    <source>
        <dbReference type="ARBA" id="ARBA00022475"/>
    </source>
</evidence>
<keyword evidence="2" id="KW-1003">Cell membrane</keyword>
<evidence type="ECO:0000256" key="1">
    <source>
        <dbReference type="ARBA" id="ARBA00004651"/>
    </source>
</evidence>
<reference evidence="9" key="1">
    <citation type="submission" date="2016-01" db="EMBL/GenBank/DDBJ databases">
        <authorList>
            <person name="Mitreva M."/>
            <person name="Pepin K.H."/>
            <person name="Mihindukulasuriya K.A."/>
            <person name="Fulton R."/>
            <person name="Fronick C."/>
            <person name="O'Laughlin M."/>
            <person name="Miner T."/>
            <person name="Herter B."/>
            <person name="Rosa B.A."/>
            <person name="Cordes M."/>
            <person name="Tomlinson C."/>
            <person name="Wollam A."/>
            <person name="Palsikar V.B."/>
            <person name="Mardis E.R."/>
            <person name="Wilson R.K."/>
        </authorList>
    </citation>
    <scope>NUCLEOTIDE SEQUENCE [LARGE SCALE GENOMIC DNA]</scope>
    <source>
        <strain evidence="9">MJR8151</strain>
    </source>
</reference>
<dbReference type="OrthoDB" id="145485at2"/>
<dbReference type="Pfam" id="PF09924">
    <property type="entry name" value="LPG_synthase_C"/>
    <property type="match status" value="1"/>
</dbReference>
<organism evidence="8 9">
    <name type="scientific">Anaerococcus tetradius</name>
    <dbReference type="NCBI Taxonomy" id="33036"/>
    <lineage>
        <taxon>Bacteria</taxon>
        <taxon>Bacillati</taxon>
        <taxon>Bacillota</taxon>
        <taxon>Tissierellia</taxon>
        <taxon>Tissierellales</taxon>
        <taxon>Peptoniphilaceae</taxon>
        <taxon>Anaerococcus</taxon>
    </lineage>
</organism>
<accession>A0A133KDM3</accession>
<dbReference type="InterPro" id="IPR051211">
    <property type="entry name" value="PG_lysyltransferase"/>
</dbReference>
<comment type="subcellular location">
    <subcellularLocation>
        <location evidence="1">Cell membrane</location>
        <topology evidence="1">Multi-pass membrane protein</topology>
    </subcellularLocation>
</comment>
<protein>
    <recommendedName>
        <fullName evidence="7">Phosphatidylglycerol lysyltransferase C-terminal domain-containing protein</fullName>
    </recommendedName>
</protein>
<dbReference type="GO" id="GO:0016755">
    <property type="term" value="F:aminoacyltransferase activity"/>
    <property type="evidence" value="ECO:0007669"/>
    <property type="project" value="TreeGrafter"/>
</dbReference>
<feature type="transmembrane region" description="Helical" evidence="6">
    <location>
        <begin position="36"/>
        <end position="58"/>
    </location>
</feature>
<keyword evidence="3 6" id="KW-0812">Transmembrane</keyword>
<dbReference type="SUPFAM" id="SSF55729">
    <property type="entry name" value="Acyl-CoA N-acyltransferases (Nat)"/>
    <property type="match status" value="1"/>
</dbReference>
<sequence>MKLLNRKKLRILLSLIFLGLLLFIIGEATRDRHANIFVLIMGLLLSAGIFYLSRDFLLDIKDKYGEYALKTSKEFIQKINSLLMLIYGLYIIASVFAFDYFEDYFTYKKTVLAGTMLLLACYLLIGYSFIILSKLSLDKQEKSLKLQLVITIFSFIYLVAVGENLMSVLPILLFICVSYYTKDLLFKKRFIYSWEEKSLDIFVSSLVYFFYAININKRRSFPAYTIGLRLIFLIFAVVLLILASKLIFSYMKNAEGLESFSNLSDLDDLLVKYGSKQSNAAALAYLRDKYIYYYKNKDGEKTVAFQYGLINNKAIVMGEPFGKEEDIADALYSFNNDCLKSGLRPIFYEVGEKFTLNLHDYGYDFMKFGENALVDLEKFSLAGRKKSTERNILNRFKKDGYEFKIVRPPYLDDFLDKLEEISNSWLDGREEKGFSLGFFDRDYLRKSEIAIVVDSKGEITAFTNIMPDKNSEVLSIDLMRYDTDKNVNSMMDFLFLNLFIHGQENAYKYFNLGMAPLSNVGIIKSAYLTERMAYLVYKHGNKFYSFKGLRNYKQKYASDWIPKYMAYAKGNWLLYSLIALSLIDRKNSKNR</sequence>
<evidence type="ECO:0000256" key="4">
    <source>
        <dbReference type="ARBA" id="ARBA00022989"/>
    </source>
</evidence>
<keyword evidence="5 6" id="KW-0472">Membrane</keyword>
<evidence type="ECO:0000313" key="9">
    <source>
        <dbReference type="Proteomes" id="UP000070383"/>
    </source>
</evidence>
<dbReference type="PANTHER" id="PTHR34697:SF2">
    <property type="entry name" value="PHOSPHATIDYLGLYCEROL LYSYLTRANSFERASE"/>
    <property type="match status" value="1"/>
</dbReference>
<gene>
    <name evidence="8" type="ORF">HMPREF3200_01147</name>
</gene>
<dbReference type="InterPro" id="IPR024320">
    <property type="entry name" value="LPG_synthase_C"/>
</dbReference>
<feature type="transmembrane region" description="Helical" evidence="6">
    <location>
        <begin position="110"/>
        <end position="132"/>
    </location>
</feature>
<proteinExistence type="predicted"/>
<name>A0A133KDM3_9FIRM</name>
<dbReference type="GO" id="GO:0005886">
    <property type="term" value="C:plasma membrane"/>
    <property type="evidence" value="ECO:0007669"/>
    <property type="project" value="UniProtKB-SubCell"/>
</dbReference>
<dbReference type="PANTHER" id="PTHR34697">
    <property type="entry name" value="PHOSPHATIDYLGLYCEROL LYSYLTRANSFERASE"/>
    <property type="match status" value="1"/>
</dbReference>
<dbReference type="GO" id="GO:0055091">
    <property type="term" value="P:phospholipid homeostasis"/>
    <property type="evidence" value="ECO:0007669"/>
    <property type="project" value="TreeGrafter"/>
</dbReference>
<dbReference type="Proteomes" id="UP000070383">
    <property type="component" value="Unassembled WGS sequence"/>
</dbReference>
<comment type="caution">
    <text evidence="8">The sequence shown here is derived from an EMBL/GenBank/DDBJ whole genome shotgun (WGS) entry which is preliminary data.</text>
</comment>
<dbReference type="AlphaFoldDB" id="A0A133KDM3"/>
<dbReference type="RefSeq" id="WP_060929474.1">
    <property type="nucleotide sequence ID" value="NZ_KQ955281.1"/>
</dbReference>
<dbReference type="PATRIC" id="fig|33036.3.peg.1136"/>
<feature type="transmembrane region" description="Helical" evidence="6">
    <location>
        <begin position="198"/>
        <end position="215"/>
    </location>
</feature>
<evidence type="ECO:0000256" key="6">
    <source>
        <dbReference type="SAM" id="Phobius"/>
    </source>
</evidence>
<evidence type="ECO:0000256" key="5">
    <source>
        <dbReference type="ARBA" id="ARBA00023136"/>
    </source>
</evidence>
<feature type="domain" description="Phosphatidylglycerol lysyltransferase C-terminal" evidence="7">
    <location>
        <begin position="275"/>
        <end position="567"/>
    </location>
</feature>
<evidence type="ECO:0000259" key="7">
    <source>
        <dbReference type="Pfam" id="PF09924"/>
    </source>
</evidence>
<evidence type="ECO:0000313" key="8">
    <source>
        <dbReference type="EMBL" id="KWZ77676.1"/>
    </source>
</evidence>
<dbReference type="InterPro" id="IPR016181">
    <property type="entry name" value="Acyl_CoA_acyltransferase"/>
</dbReference>